<dbReference type="Proteomes" id="UP000191931">
    <property type="component" value="Unassembled WGS sequence"/>
</dbReference>
<dbReference type="STRING" id="1246637.MTBBW1_530026"/>
<dbReference type="AlphaFoldDB" id="A0A1W1HHN8"/>
<keyword evidence="2" id="KW-1185">Reference proteome</keyword>
<dbReference type="EMBL" id="FWEV01000296">
    <property type="protein sequence ID" value="SLM32021.1"/>
    <property type="molecule type" value="Genomic_DNA"/>
</dbReference>
<evidence type="ECO:0000313" key="2">
    <source>
        <dbReference type="Proteomes" id="UP000191931"/>
    </source>
</evidence>
<accession>A0A1W1HHN8</accession>
<sequence>MSISDIPNGFSDSEVNELLSIYWEKFAFFAYDGFSINGKGLKKMEK</sequence>
<reference evidence="1 2" key="1">
    <citation type="submission" date="2017-03" db="EMBL/GenBank/DDBJ databases">
        <authorList>
            <person name="Afonso C.L."/>
            <person name="Miller P.J."/>
            <person name="Scott M.A."/>
            <person name="Spackman E."/>
            <person name="Goraichik I."/>
            <person name="Dimitrov K.M."/>
            <person name="Suarez D.L."/>
            <person name="Swayne D.E."/>
        </authorList>
    </citation>
    <scope>NUCLEOTIDE SEQUENCE [LARGE SCALE GENOMIC DNA]</scope>
    <source>
        <strain evidence="1">PRJEB14757</strain>
    </source>
</reference>
<protein>
    <submittedName>
        <fullName evidence="1">Uncharacterized protein</fullName>
    </submittedName>
</protein>
<organism evidence="1 2">
    <name type="scientific">Desulfamplus magnetovallimortis</name>
    <dbReference type="NCBI Taxonomy" id="1246637"/>
    <lineage>
        <taxon>Bacteria</taxon>
        <taxon>Pseudomonadati</taxon>
        <taxon>Thermodesulfobacteriota</taxon>
        <taxon>Desulfobacteria</taxon>
        <taxon>Desulfobacterales</taxon>
        <taxon>Desulfobacteraceae</taxon>
        <taxon>Desulfamplus</taxon>
    </lineage>
</organism>
<name>A0A1W1HHN8_9BACT</name>
<proteinExistence type="predicted"/>
<gene>
    <name evidence="1" type="ORF">MTBBW1_530026</name>
</gene>
<dbReference type="RefSeq" id="WP_186441142.1">
    <property type="nucleotide sequence ID" value="NZ_LT828542.1"/>
</dbReference>
<evidence type="ECO:0000313" key="1">
    <source>
        <dbReference type="EMBL" id="SLM32021.1"/>
    </source>
</evidence>